<gene>
    <name evidence="1" type="ORF">IAA98_11230</name>
</gene>
<dbReference type="Proteomes" id="UP000886842">
    <property type="component" value="Unassembled WGS sequence"/>
</dbReference>
<sequence>MTWTIHVLLTERPADLTDLWEQGLAPDPTDPARADLTTSDGAVVQVELTASVIDPELTRGAALSLLHEKVDPVVAGHVAVLTLTSTTEAPVSTQIRSLCEAVVTLAPQPDAVVWFPHRRQVTTQVMFVGELLETAARAFFWVHATWIDADHTTSLATARGLSSIGLRDLQVTGTDLSPARLYAELTDFVAEALASNDFPGEGQRVRIGGVEFVGVPDTDVFTEEPLLGLVPTGATDEAGAGDDPGVSAELPAYEPEQSGEAFYLLLDRVPASLGDVMVDYMPRYSAVLQAEGALTAEIPYERERARTDLALIGRIDDPALGDHATRADTARADRARADANQANNLSASQRVDQHVAAVRIGAVGECSIYDLVMYQMAWAQGLSERPEVLGVWIPWQELFEIDGATLAEGGARLAHIEVHPGTSEGMDVLYTRGLRRFGGKELIVHDPKGGTAMRELLLMLADDQVQAGRFPRSGDTARTSVRTLKAVFHDADDVVTGEPALSVELQKRKFLGLF</sequence>
<evidence type="ECO:0000313" key="2">
    <source>
        <dbReference type="Proteomes" id="UP000886842"/>
    </source>
</evidence>
<comment type="caution">
    <text evidence="1">The sequence shown here is derived from an EMBL/GenBank/DDBJ whole genome shotgun (WGS) entry which is preliminary data.</text>
</comment>
<accession>A0A9D1GZ52</accession>
<protein>
    <submittedName>
        <fullName evidence="1">Uncharacterized protein</fullName>
    </submittedName>
</protein>
<name>A0A9D1GZ52_9ACTN</name>
<proteinExistence type="predicted"/>
<reference evidence="1" key="2">
    <citation type="journal article" date="2021" name="PeerJ">
        <title>Extensive microbial diversity within the chicken gut microbiome revealed by metagenomics and culture.</title>
        <authorList>
            <person name="Gilroy R."/>
            <person name="Ravi A."/>
            <person name="Getino M."/>
            <person name="Pursley I."/>
            <person name="Horton D.L."/>
            <person name="Alikhan N.F."/>
            <person name="Baker D."/>
            <person name="Gharbi K."/>
            <person name="Hall N."/>
            <person name="Watson M."/>
            <person name="Adriaenssens E.M."/>
            <person name="Foster-Nyarko E."/>
            <person name="Jarju S."/>
            <person name="Secka A."/>
            <person name="Antonio M."/>
            <person name="Oren A."/>
            <person name="Chaudhuri R.R."/>
            <person name="La Ragione R."/>
            <person name="Hildebrand F."/>
            <person name="Pallen M.J."/>
        </authorList>
    </citation>
    <scope>NUCLEOTIDE SEQUENCE</scope>
    <source>
        <strain evidence="1">ChiGjej1B1-24693</strain>
    </source>
</reference>
<reference evidence="1" key="1">
    <citation type="submission" date="2020-10" db="EMBL/GenBank/DDBJ databases">
        <authorList>
            <person name="Gilroy R."/>
        </authorList>
    </citation>
    <scope>NUCLEOTIDE SEQUENCE</scope>
    <source>
        <strain evidence="1">ChiGjej1B1-24693</strain>
    </source>
</reference>
<dbReference type="AlphaFoldDB" id="A0A9D1GZ52"/>
<organism evidence="1 2">
    <name type="scientific">Candidatus Avipropionibacterium avicola</name>
    <dbReference type="NCBI Taxonomy" id="2840701"/>
    <lineage>
        <taxon>Bacteria</taxon>
        <taxon>Bacillati</taxon>
        <taxon>Actinomycetota</taxon>
        <taxon>Actinomycetes</taxon>
        <taxon>Propionibacteriales</taxon>
        <taxon>Propionibacteriaceae</taxon>
        <taxon>Propionibacteriaceae incertae sedis</taxon>
        <taxon>Candidatus Avipropionibacterium</taxon>
    </lineage>
</organism>
<dbReference type="EMBL" id="DVLP01000332">
    <property type="protein sequence ID" value="HIT76149.1"/>
    <property type="molecule type" value="Genomic_DNA"/>
</dbReference>
<evidence type="ECO:0000313" key="1">
    <source>
        <dbReference type="EMBL" id="HIT76149.1"/>
    </source>
</evidence>